<proteinExistence type="predicted"/>
<gene>
    <name evidence="2" type="ORF">LCGC14_0525770</name>
</gene>
<accession>A0A0F9S1T9</accession>
<comment type="caution">
    <text evidence="2">The sequence shown here is derived from an EMBL/GenBank/DDBJ whole genome shotgun (WGS) entry which is preliminary data.</text>
</comment>
<dbReference type="EMBL" id="LAZR01000673">
    <property type="protein sequence ID" value="KKN61069.1"/>
    <property type="molecule type" value="Genomic_DNA"/>
</dbReference>
<organism evidence="2">
    <name type="scientific">marine sediment metagenome</name>
    <dbReference type="NCBI Taxonomy" id="412755"/>
    <lineage>
        <taxon>unclassified sequences</taxon>
        <taxon>metagenomes</taxon>
        <taxon>ecological metagenomes</taxon>
    </lineage>
</organism>
<name>A0A0F9S1T9_9ZZZZ</name>
<evidence type="ECO:0000259" key="1">
    <source>
        <dbReference type="SMART" id="SM00933"/>
    </source>
</evidence>
<evidence type="ECO:0000313" key="2">
    <source>
        <dbReference type="EMBL" id="KKN61069.1"/>
    </source>
</evidence>
<dbReference type="SMART" id="SM00933">
    <property type="entry name" value="NurA"/>
    <property type="match status" value="1"/>
</dbReference>
<dbReference type="InterPro" id="IPR018977">
    <property type="entry name" value="NurA_domain"/>
</dbReference>
<dbReference type="AlphaFoldDB" id="A0A0F9S1T9"/>
<protein>
    <recommendedName>
        <fullName evidence="1">NurA domain-containing protein</fullName>
    </recommendedName>
</protein>
<feature type="domain" description="NurA" evidence="1">
    <location>
        <begin position="62"/>
        <end position="326"/>
    </location>
</feature>
<reference evidence="2" key="1">
    <citation type="journal article" date="2015" name="Nature">
        <title>Complex archaea that bridge the gap between prokaryotes and eukaryotes.</title>
        <authorList>
            <person name="Spang A."/>
            <person name="Saw J.H."/>
            <person name="Jorgensen S.L."/>
            <person name="Zaremba-Niedzwiedzka K."/>
            <person name="Martijn J."/>
            <person name="Lind A.E."/>
            <person name="van Eijk R."/>
            <person name="Schleper C."/>
            <person name="Guy L."/>
            <person name="Ettema T.J."/>
        </authorList>
    </citation>
    <scope>NUCLEOTIDE SEQUENCE</scope>
</reference>
<sequence length="368" mass="42840">MTVFNWTDKITEDKIDYIFQKFFKARMIEISQYSHEINEALPILRNIMKNDIQTLNGSDAFRNIAGIDGSNSKPIQNTFFTLYCINATAVLQYETISRPAKFLKTIELKEDWTHSFSKHVMHLERDVLEMKTYLKLTETTHPDIIFLDGSINSQALWHARVLQQKFNPYTIVNSLQKVYNKAFNTQNGIWPKVIERLKNVCSVWLPKRTVGKSFIEGLMKTHPELHLPKGITNQIFSLILNPNEYLGPVPFEKWVQTTTSIARKFVKEIYTVYYKPPSSNYKAVKLEFHKNFLPDLDNILSTVRQQFSVLIGEILPISWAHNCASTEKIDIEELNLLIQIYAMLKEVDPKIKEIIQFLFKKLNTISLT</sequence>